<sequence>MARPSWAPLCPDCGTQLRFRFSRVYGPDDRDADYVCPGCGATGTRREPHCAWVRWNSTASGVDSASKLTLPGRCSR</sequence>
<protein>
    <submittedName>
        <fullName evidence="1">Uncharacterized protein</fullName>
    </submittedName>
</protein>
<dbReference type="Proteomes" id="UP000002194">
    <property type="component" value="Chromosome"/>
</dbReference>
<dbReference type="HOGENOM" id="CLU_2648649_0_0_7"/>
<dbReference type="AlphaFoldDB" id="Q72BX3"/>
<dbReference type="PaxDb" id="882-DVU_1511"/>
<accession>Q72BX3</accession>
<keyword evidence="2" id="KW-1185">Reference proteome</keyword>
<organism evidence="1 2">
    <name type="scientific">Nitratidesulfovibrio vulgaris (strain ATCC 29579 / DSM 644 / CCUG 34227 / NCIMB 8303 / VKM B-1760 / Hildenborough)</name>
    <name type="common">Desulfovibrio vulgaris</name>
    <dbReference type="NCBI Taxonomy" id="882"/>
    <lineage>
        <taxon>Bacteria</taxon>
        <taxon>Pseudomonadati</taxon>
        <taxon>Thermodesulfobacteriota</taxon>
        <taxon>Desulfovibrionia</taxon>
        <taxon>Desulfovibrionales</taxon>
        <taxon>Desulfovibrionaceae</taxon>
        <taxon>Nitratidesulfovibrio</taxon>
    </lineage>
</organism>
<dbReference type="STRING" id="882.DVU_1511"/>
<dbReference type="EMBL" id="AE017285">
    <property type="protein sequence ID" value="AAS95989.1"/>
    <property type="molecule type" value="Genomic_DNA"/>
</dbReference>
<reference evidence="1 2" key="1">
    <citation type="journal article" date="2004" name="Nat. Biotechnol.">
        <title>The genome sequence of the anaerobic, sulfate-reducing bacterium Desulfovibrio vulgaris Hildenborough.</title>
        <authorList>
            <person name="Heidelberg J.F."/>
            <person name="Seshadri R."/>
            <person name="Haveman S.A."/>
            <person name="Hemme C.L."/>
            <person name="Paulsen I.T."/>
            <person name="Kolonay J.F."/>
            <person name="Eisen J.A."/>
            <person name="Ward N."/>
            <person name="Methe B."/>
            <person name="Brinkac L.M."/>
            <person name="Daugherty S.C."/>
            <person name="Deboy R.T."/>
            <person name="Dodson R.J."/>
            <person name="Durkin A.S."/>
            <person name="Madupu R."/>
            <person name="Nelson W.C."/>
            <person name="Sullivan S.A."/>
            <person name="Fouts D."/>
            <person name="Haft D.H."/>
            <person name="Selengut J."/>
            <person name="Peterson J.D."/>
            <person name="Davidsen T.M."/>
            <person name="Zafar N."/>
            <person name="Zhou L."/>
            <person name="Radune D."/>
            <person name="Dimitrov G."/>
            <person name="Hance M."/>
            <person name="Tran K."/>
            <person name="Khouri H."/>
            <person name="Gill J."/>
            <person name="Utterback T.R."/>
            <person name="Feldblyum T.V."/>
            <person name="Wall J.D."/>
            <person name="Voordouw G."/>
            <person name="Fraser C.M."/>
        </authorList>
    </citation>
    <scope>NUCLEOTIDE SEQUENCE [LARGE SCALE GENOMIC DNA]</scope>
    <source>
        <strain evidence="2">ATCC 29579 / DSM 644 / NCIMB 8303 / VKM B-1760 / Hildenborough</strain>
    </source>
</reference>
<evidence type="ECO:0000313" key="2">
    <source>
        <dbReference type="Proteomes" id="UP000002194"/>
    </source>
</evidence>
<evidence type="ECO:0000313" key="1">
    <source>
        <dbReference type="EMBL" id="AAS95989.1"/>
    </source>
</evidence>
<name>Q72BX3_NITV2</name>
<dbReference type="KEGG" id="dvu:DVU_1511"/>
<gene>
    <name evidence="1" type="ordered locus">DVU_1511</name>
</gene>
<proteinExistence type="predicted"/>
<dbReference type="EnsemblBacteria" id="AAS95989">
    <property type="protein sequence ID" value="AAS95989"/>
    <property type="gene ID" value="DVU_1511"/>
</dbReference>